<dbReference type="VEuPathDB" id="AmoebaDB:EHI7A_073290"/>
<gene>
    <name evidence="1" type="ORF">CL6EHI_124380</name>
</gene>
<name>A0A5K1U4E7_ENTHI</name>
<dbReference type="OMA" id="TNMICYS"/>
<protein>
    <submittedName>
        <fullName evidence="1">Uncharacterized protein</fullName>
    </submittedName>
</protein>
<comment type="caution">
    <text evidence="1">The sequence shown here is derived from an EMBL/GenBank/DDBJ whole genome shotgun (WGS) entry which is preliminary data.</text>
</comment>
<accession>A0A5K1U4E7</accession>
<sequence>MQLYQDLHHCFIFDKKETNQIFIPCASHPLQLDDSSCSSSCSSIILSPIERNFVPPPRNSNPILNDPLFCQLHTNISPSNMICYSTSISSDSSFDDCFIFE</sequence>
<dbReference type="EMBL" id="BDEQ01000001">
    <property type="protein sequence ID" value="GAT94268.1"/>
    <property type="molecule type" value="Genomic_DNA"/>
</dbReference>
<dbReference type="VEuPathDB" id="AmoebaDB:KM1_037430"/>
<evidence type="ECO:0000313" key="2">
    <source>
        <dbReference type="Proteomes" id="UP000078387"/>
    </source>
</evidence>
<proteinExistence type="predicted"/>
<dbReference type="AlphaFoldDB" id="A0A5K1U4E7"/>
<evidence type="ECO:0000313" key="1">
    <source>
        <dbReference type="EMBL" id="GAT94268.1"/>
    </source>
</evidence>
<dbReference type="VEuPathDB" id="AmoebaDB:EHI_124380"/>
<organism evidence="1 2">
    <name type="scientific">Entamoeba histolytica</name>
    <dbReference type="NCBI Taxonomy" id="5759"/>
    <lineage>
        <taxon>Eukaryota</taxon>
        <taxon>Amoebozoa</taxon>
        <taxon>Evosea</taxon>
        <taxon>Archamoebae</taxon>
        <taxon>Mastigamoebida</taxon>
        <taxon>Entamoebidae</taxon>
        <taxon>Entamoeba</taxon>
    </lineage>
</organism>
<reference evidence="1 2" key="1">
    <citation type="submission" date="2016-05" db="EMBL/GenBank/DDBJ databases">
        <title>First whole genome sequencing of Entamoeba histolytica HM1:IMSS-clone-6.</title>
        <authorList>
            <person name="Mukherjee Avik.K."/>
            <person name="Izumyama S."/>
            <person name="Nakada-Tsukui K."/>
            <person name="Nozaki T."/>
        </authorList>
    </citation>
    <scope>NUCLEOTIDE SEQUENCE [LARGE SCALE GENOMIC DNA]</scope>
    <source>
        <strain evidence="1 2">HM1:IMSS clone 6</strain>
    </source>
</reference>
<dbReference type="Proteomes" id="UP000078387">
    <property type="component" value="Unassembled WGS sequence"/>
</dbReference>